<evidence type="ECO:0000256" key="6">
    <source>
        <dbReference type="ARBA" id="ARBA00022968"/>
    </source>
</evidence>
<dbReference type="InterPro" id="IPR003406">
    <property type="entry name" value="Glyco_trans_14"/>
</dbReference>
<evidence type="ECO:0000256" key="3">
    <source>
        <dbReference type="ARBA" id="ARBA00022676"/>
    </source>
</evidence>
<evidence type="ECO:0000256" key="21">
    <source>
        <dbReference type="ARBA" id="ARBA00049911"/>
    </source>
</evidence>
<dbReference type="EC" id="2.4.1.148" evidence="13"/>
<evidence type="ECO:0000256" key="16">
    <source>
        <dbReference type="ARBA" id="ARBA00041719"/>
    </source>
</evidence>
<dbReference type="Proteomes" id="UP000515152">
    <property type="component" value="Unplaced"/>
</dbReference>
<gene>
    <name evidence="25" type="primary">LOC122129496</name>
</gene>
<evidence type="ECO:0000256" key="12">
    <source>
        <dbReference type="ARBA" id="ARBA00038907"/>
    </source>
</evidence>
<protein>
    <recommendedName>
        <fullName evidence="15">Beta-1,3-galactosyl-O-glycosyl-glycoprotein beta-1,6-N-acetylglucosaminyltransferase 3</fullName>
        <ecNumber evidence="14">2.4.1.102</ecNumber>
        <ecNumber evidence="13">2.4.1.148</ecNumber>
        <ecNumber evidence="12">2.4.1.150</ecNumber>
    </recommendedName>
    <alternativeName>
        <fullName evidence="16">C2GnT-mucin type</fullName>
    </alternativeName>
</protein>
<reference evidence="25" key="1">
    <citation type="submission" date="2025-08" db="UniProtKB">
        <authorList>
            <consortium name="RefSeq"/>
        </authorList>
    </citation>
    <scope>IDENTIFICATION</scope>
</reference>
<comment type="subcellular location">
    <subcellularLocation>
        <location evidence="1">Golgi apparatus membrane</location>
        <topology evidence="1">Single-pass type II membrane protein</topology>
    </subcellularLocation>
</comment>
<dbReference type="RefSeq" id="XP_042560353.1">
    <property type="nucleotide sequence ID" value="XM_042704419.1"/>
</dbReference>
<evidence type="ECO:0000256" key="8">
    <source>
        <dbReference type="ARBA" id="ARBA00023136"/>
    </source>
</evidence>
<evidence type="ECO:0000256" key="5">
    <source>
        <dbReference type="ARBA" id="ARBA00022692"/>
    </source>
</evidence>
<evidence type="ECO:0000256" key="17">
    <source>
        <dbReference type="ARBA" id="ARBA00047621"/>
    </source>
</evidence>
<dbReference type="GO" id="GO:0000139">
    <property type="term" value="C:Golgi membrane"/>
    <property type="evidence" value="ECO:0007669"/>
    <property type="project" value="UniProtKB-SubCell"/>
</dbReference>
<keyword evidence="9" id="KW-1015">Disulfide bond</keyword>
<comment type="similarity">
    <text evidence="11">Belongs to the glycosyltransferase 14 family.</text>
</comment>
<evidence type="ECO:0000313" key="24">
    <source>
        <dbReference type="Proteomes" id="UP000515152"/>
    </source>
</evidence>
<evidence type="ECO:0000313" key="25">
    <source>
        <dbReference type="RefSeq" id="XP_042560353.1"/>
    </source>
</evidence>
<dbReference type="GO" id="GO:0008109">
    <property type="term" value="F:N-acetyllactosaminide beta-1,6-N-acetylglucosaminyltransferase activity"/>
    <property type="evidence" value="ECO:0007669"/>
    <property type="project" value="UniProtKB-EC"/>
</dbReference>
<dbReference type="OrthoDB" id="2019572at2759"/>
<dbReference type="GO" id="GO:0047225">
    <property type="term" value="F:acetylgalactosaminyl-O-glycosyl-glycoprotein beta-1,6-N-acetylglucosaminyltransferase activity"/>
    <property type="evidence" value="ECO:0007669"/>
    <property type="project" value="UniProtKB-EC"/>
</dbReference>
<evidence type="ECO:0000256" key="23">
    <source>
        <dbReference type="SAM" id="Phobius"/>
    </source>
</evidence>
<organism evidence="24 25">
    <name type="scientific">Clupea harengus</name>
    <name type="common">Atlantic herring</name>
    <dbReference type="NCBI Taxonomy" id="7950"/>
    <lineage>
        <taxon>Eukaryota</taxon>
        <taxon>Metazoa</taxon>
        <taxon>Chordata</taxon>
        <taxon>Craniata</taxon>
        <taxon>Vertebrata</taxon>
        <taxon>Euteleostomi</taxon>
        <taxon>Actinopterygii</taxon>
        <taxon>Neopterygii</taxon>
        <taxon>Teleostei</taxon>
        <taxon>Clupei</taxon>
        <taxon>Clupeiformes</taxon>
        <taxon>Clupeoidei</taxon>
        <taxon>Clupeidae</taxon>
        <taxon>Clupea</taxon>
    </lineage>
</organism>
<evidence type="ECO:0000256" key="15">
    <source>
        <dbReference type="ARBA" id="ARBA00039292"/>
    </source>
</evidence>
<keyword evidence="7 23" id="KW-1133">Transmembrane helix</keyword>
<sequence length="488" mass="55938">MYPPPHTHLHWIEVGLFPLRGNLTALNRSKIDFSTVSTLVSNQVKETLSMRLRKVCSFRPKVLINVCILAFMTFSLFLWSSSKNMCFNTDQRKAAGALLTSDLGELLTCSAIIRGDVEGLNEEDLSRLLKKRKRKPLPESFYLNSTKDCSAYIRDRGFLTVALSEEERDFPIAYSMVIHEKIEMFERLLRAVYTPQNVYCVHVDKKSPENFMKAAEAIVSCFPNVFVASKLERVVYASWSRVQADLNCMNDLLNSTVEWKYLINTCGTDFPIKTNKEMVRALKVLNGRNSLESEATPPHKKARWEYHHNVTESDVIRTDIKKSPPPISSPMFSGNAYFVLSREFVEHLFKNPEAKALLEWEKDTYSPDEHLWASLQRMPGMPGSSPPNNKYDTTDMNSIARLVKWVYHEGDVRKGASYPPCNGGYRRAVCVYGAGDLNWILRQQHLVANKFDPEVDEIALKCLEHYLRFKTLTGQSLQFAEKSHIMKR</sequence>
<comment type="catalytic activity">
    <reaction evidence="19">
        <text>a 3-O-[beta-D-galactosyl-(1-&gt;3)-N-acetyl-alpha-D-galactosaminyl]-L-threonyl-[protein] + UDP-N-acetyl-alpha-D-glucosamine = a 3-O-{beta-D-galactosyl-(1-&gt;3)-[N-acetyl-beta-D-glucosaminyl-(1-&gt;6)]-N-acetyl-alpha-D-galactosaminyl}-L-threonyl-[protein] + UDP + H(+)</text>
        <dbReference type="Rhea" id="RHEA:56216"/>
        <dbReference type="Rhea" id="RHEA-COMP:13923"/>
        <dbReference type="Rhea" id="RHEA-COMP:14420"/>
        <dbReference type="ChEBI" id="CHEBI:15378"/>
        <dbReference type="ChEBI" id="CHEBI:57705"/>
        <dbReference type="ChEBI" id="CHEBI:58223"/>
        <dbReference type="ChEBI" id="CHEBI:137950"/>
        <dbReference type="ChEBI" id="CHEBI:139607"/>
        <dbReference type="EC" id="2.4.1.102"/>
    </reaction>
</comment>
<evidence type="ECO:0000256" key="14">
    <source>
        <dbReference type="ARBA" id="ARBA00038948"/>
    </source>
</evidence>
<keyword evidence="24" id="KW-1185">Reference proteome</keyword>
<evidence type="ECO:0000256" key="18">
    <source>
        <dbReference type="ARBA" id="ARBA00048927"/>
    </source>
</evidence>
<dbReference type="AlphaFoldDB" id="A0A8M1KDI9"/>
<keyword evidence="5 23" id="KW-0812">Transmembrane</keyword>
<evidence type="ECO:0000256" key="4">
    <source>
        <dbReference type="ARBA" id="ARBA00022679"/>
    </source>
</evidence>
<evidence type="ECO:0000256" key="10">
    <source>
        <dbReference type="ARBA" id="ARBA00023180"/>
    </source>
</evidence>
<evidence type="ECO:0000256" key="20">
    <source>
        <dbReference type="ARBA" id="ARBA00049876"/>
    </source>
</evidence>
<comment type="function">
    <text evidence="22">Glycosyltransferase that can synthesize all known mucin beta 6 N-acetylglucosaminides. Mediates core 2 and core 4 O-glycan branching, 2 important steps in mucin-type biosynthesis. Also has I-branching enzyme activity by converting linear into branched poly-N-acetyllactosaminoglycans, leading to introduce the blood group I antigen during embryonic development.</text>
</comment>
<dbReference type="Pfam" id="PF02485">
    <property type="entry name" value="Branch"/>
    <property type="match status" value="1"/>
</dbReference>
<comment type="catalytic activity">
    <reaction evidence="20">
        <text>a 3-O-[N-acetyl-beta-D-glucosaminyl-(1-&gt;3)-N-acetyl-alpha-D-galactosaminyl]-L-threonyl-[protein] + UDP-N-acetyl-alpha-D-glucosamine = 3-O-[N-acetyl-beta-D-glucosaminyl-(1-&gt;3)-[N-acetyl-beta-D-glucosaminyl-(1-&gt;6)]-N-acetyl-alpha-D-galactosaminyl]-L-threonyl-[protein] + UDP + H(+)</text>
        <dbReference type="Rhea" id="RHEA:56192"/>
        <dbReference type="Rhea" id="RHEA-COMP:11692"/>
        <dbReference type="Rhea" id="RHEA-COMP:14413"/>
        <dbReference type="ChEBI" id="CHEBI:15378"/>
        <dbReference type="ChEBI" id="CHEBI:57705"/>
        <dbReference type="ChEBI" id="CHEBI:58223"/>
        <dbReference type="ChEBI" id="CHEBI:87080"/>
        <dbReference type="ChEBI" id="CHEBI:139580"/>
        <dbReference type="EC" id="2.4.1.148"/>
    </reaction>
</comment>
<feature type="transmembrane region" description="Helical" evidence="23">
    <location>
        <begin position="62"/>
        <end position="79"/>
    </location>
</feature>
<name>A0A8M1KDI9_CLUHA</name>
<keyword evidence="10" id="KW-0325">Glycoprotein</keyword>
<evidence type="ECO:0000256" key="1">
    <source>
        <dbReference type="ARBA" id="ARBA00004323"/>
    </source>
</evidence>
<comment type="catalytic activity">
    <reaction evidence="21">
        <text>a 3-O-[beta-D-galactosyl-(1-&gt;3)-N-acetyl-alpha-D-galactosaminyl]-L-seryl-[protein] + UDP-N-acetyl-alpha-D-glucosamine = 3-O-{beta-D-galactosyl-(1-&gt;3)-[N-acetyl-beta-D-glucosaminyl-(1-&gt;6)]-N-acetyl-alpha-D-galactosaminyl}-L-seryl-[protein] + UDP + H(+)</text>
        <dbReference type="Rhea" id="RHEA:56212"/>
        <dbReference type="Rhea" id="RHEA-COMP:13922"/>
        <dbReference type="Rhea" id="RHEA-COMP:14419"/>
        <dbReference type="ChEBI" id="CHEBI:15378"/>
        <dbReference type="ChEBI" id="CHEBI:57705"/>
        <dbReference type="ChEBI" id="CHEBI:58223"/>
        <dbReference type="ChEBI" id="CHEBI:137949"/>
        <dbReference type="ChEBI" id="CHEBI:139605"/>
        <dbReference type="EC" id="2.4.1.102"/>
    </reaction>
</comment>
<keyword evidence="8 23" id="KW-0472">Membrane</keyword>
<dbReference type="KEGG" id="char:122129496"/>
<evidence type="ECO:0000256" key="7">
    <source>
        <dbReference type="ARBA" id="ARBA00022989"/>
    </source>
</evidence>
<dbReference type="GeneID" id="122129496"/>
<proteinExistence type="inferred from homology"/>
<dbReference type="GO" id="GO:0003829">
    <property type="term" value="F:beta-1,3-galactosyl-O-glycosyl-glycoprotein beta-1,6-N-acetylglucosaminyltransferase activity"/>
    <property type="evidence" value="ECO:0007669"/>
    <property type="project" value="UniProtKB-EC"/>
</dbReference>
<evidence type="ECO:0000256" key="19">
    <source>
        <dbReference type="ARBA" id="ARBA00049870"/>
    </source>
</evidence>
<evidence type="ECO:0000256" key="13">
    <source>
        <dbReference type="ARBA" id="ARBA00038912"/>
    </source>
</evidence>
<keyword evidence="6" id="KW-0735">Signal-anchor</keyword>
<dbReference type="PANTHER" id="PTHR19297">
    <property type="entry name" value="GLYCOSYLTRANSFERASE 14 FAMILY MEMBER"/>
    <property type="match status" value="1"/>
</dbReference>
<evidence type="ECO:0000256" key="9">
    <source>
        <dbReference type="ARBA" id="ARBA00023157"/>
    </source>
</evidence>
<keyword evidence="3" id="KW-0328">Glycosyltransferase</keyword>
<dbReference type="PANTHER" id="PTHR19297:SF81">
    <property type="entry name" value="BETA-1,3-GALACTOSYL-O-GLYCOSYL-GLYCOPROTEIN BETA-1,6-N-ACETYLGLUCOSAMINYLTRANSFERASE 3"/>
    <property type="match status" value="1"/>
</dbReference>
<dbReference type="EC" id="2.4.1.150" evidence="12"/>
<comment type="catalytic activity">
    <reaction evidence="17">
        <text>a beta-D-Gal-(1-&gt;4)-beta-D-GlcNAc-(1-&gt;3)-beta-D-Gal-(1-&gt;4)-beta-D-GlcNAc derivative + UDP-N-acetyl-alpha-D-glucosamine = a beta-D-Gal-(1-&gt;4)-beta-D-GlcNAc-(1-&gt;3)-[beta-D-GlcNAc-(1-&gt;6)]-beta-D-Gal-(1-&gt;4)-N-acetyl-beta-D-GlcNAc derivative + UDP + H(+)</text>
        <dbReference type="Rhea" id="RHEA:54820"/>
        <dbReference type="ChEBI" id="CHEBI:15378"/>
        <dbReference type="ChEBI" id="CHEBI:57705"/>
        <dbReference type="ChEBI" id="CHEBI:58223"/>
        <dbReference type="ChEBI" id="CHEBI:138371"/>
        <dbReference type="ChEBI" id="CHEBI:138372"/>
        <dbReference type="EC" id="2.4.1.150"/>
    </reaction>
</comment>
<keyword evidence="4" id="KW-0808">Transferase</keyword>
<evidence type="ECO:0000256" key="22">
    <source>
        <dbReference type="ARBA" id="ARBA00055416"/>
    </source>
</evidence>
<evidence type="ECO:0000256" key="2">
    <source>
        <dbReference type="ARBA" id="ARBA00004922"/>
    </source>
</evidence>
<comment type="pathway">
    <text evidence="2">Protein modification; protein glycosylation.</text>
</comment>
<dbReference type="EC" id="2.4.1.102" evidence="14"/>
<comment type="catalytic activity">
    <reaction evidence="18">
        <text>3-O-[N-acetyl-beta-D-glucosaminyl-(1-&gt;3)-N-acetyl-alpha-D-galactosaminyl]-L-seryl-[protein] + UDP-N-acetyl-alpha-D-glucosamine = 3-O-[N-acetyl-beta-D-glucosaminyl-(1-&gt;3)-[N-acetyl-beta-D-glucosaminyl-(1-&gt;6)]-N-acetyl-alpha-D-galactosaminyl]-L-seryl-[protein] + UDP + H(+)</text>
        <dbReference type="Rhea" id="RHEA:56188"/>
        <dbReference type="Rhea" id="RHEA-COMP:11691"/>
        <dbReference type="Rhea" id="RHEA-COMP:14412"/>
        <dbReference type="ChEBI" id="CHEBI:15378"/>
        <dbReference type="ChEBI" id="CHEBI:57705"/>
        <dbReference type="ChEBI" id="CHEBI:58223"/>
        <dbReference type="ChEBI" id="CHEBI:87079"/>
        <dbReference type="ChEBI" id="CHEBI:139581"/>
        <dbReference type="EC" id="2.4.1.148"/>
    </reaction>
</comment>
<accession>A0A8M1KDI9</accession>
<evidence type="ECO:0000256" key="11">
    <source>
        <dbReference type="ARBA" id="ARBA00038150"/>
    </source>
</evidence>